<comment type="caution">
    <text evidence="2">The sequence shown here is derived from an EMBL/GenBank/DDBJ whole genome shotgun (WGS) entry which is preliminary data.</text>
</comment>
<dbReference type="SMART" id="SM00567">
    <property type="entry name" value="EZ_HEAT"/>
    <property type="match status" value="26"/>
</dbReference>
<dbReference type="InterPro" id="IPR016024">
    <property type="entry name" value="ARM-type_fold"/>
</dbReference>
<dbReference type="Gene3D" id="1.25.10.10">
    <property type="entry name" value="Leucine-rich Repeat Variant"/>
    <property type="match status" value="8"/>
</dbReference>
<dbReference type="Pfam" id="PF13646">
    <property type="entry name" value="HEAT_2"/>
    <property type="match status" value="10"/>
</dbReference>
<evidence type="ECO:0008006" key="4">
    <source>
        <dbReference type="Google" id="ProtNLM"/>
    </source>
</evidence>
<dbReference type="InterPro" id="IPR011989">
    <property type="entry name" value="ARM-like"/>
</dbReference>
<evidence type="ECO:0000313" key="2">
    <source>
        <dbReference type="EMBL" id="PIW17560.1"/>
    </source>
</evidence>
<dbReference type="PROSITE" id="PS50077">
    <property type="entry name" value="HEAT_REPEAT"/>
    <property type="match status" value="2"/>
</dbReference>
<dbReference type="InterPro" id="IPR021133">
    <property type="entry name" value="HEAT_type_2"/>
</dbReference>
<dbReference type="InterPro" id="IPR000225">
    <property type="entry name" value="Armadillo"/>
</dbReference>
<dbReference type="PANTHER" id="PTHR12697">
    <property type="entry name" value="PBS LYASE HEAT-LIKE PROTEIN"/>
    <property type="match status" value="1"/>
</dbReference>
<dbReference type="GO" id="GO:0016491">
    <property type="term" value="F:oxidoreductase activity"/>
    <property type="evidence" value="ECO:0007669"/>
    <property type="project" value="TreeGrafter"/>
</dbReference>
<dbReference type="SMART" id="SM00185">
    <property type="entry name" value="ARM"/>
    <property type="match status" value="6"/>
</dbReference>
<accession>A0A2M7G6A5</accession>
<dbReference type="PANTHER" id="PTHR12697:SF5">
    <property type="entry name" value="DEOXYHYPUSINE HYDROXYLASE"/>
    <property type="match status" value="1"/>
</dbReference>
<dbReference type="Proteomes" id="UP000231019">
    <property type="component" value="Unassembled WGS sequence"/>
</dbReference>
<protein>
    <recommendedName>
        <fullName evidence="4">TOG domain-containing protein</fullName>
    </recommendedName>
</protein>
<gene>
    <name evidence="2" type="ORF">COW36_08680</name>
</gene>
<evidence type="ECO:0000313" key="3">
    <source>
        <dbReference type="Proteomes" id="UP000231019"/>
    </source>
</evidence>
<organism evidence="2 3">
    <name type="scientific">bacterium (Candidatus Blackallbacteria) CG17_big_fil_post_rev_8_21_14_2_50_48_46</name>
    <dbReference type="NCBI Taxonomy" id="2014261"/>
    <lineage>
        <taxon>Bacteria</taxon>
        <taxon>Candidatus Blackallbacteria</taxon>
    </lineage>
</organism>
<reference evidence="2 3" key="1">
    <citation type="submission" date="2017-09" db="EMBL/GenBank/DDBJ databases">
        <title>Depth-based differentiation of microbial function through sediment-hosted aquifers and enrichment of novel symbionts in the deep terrestrial subsurface.</title>
        <authorList>
            <person name="Probst A.J."/>
            <person name="Ladd B."/>
            <person name="Jarett J.K."/>
            <person name="Geller-Mcgrath D.E."/>
            <person name="Sieber C.M."/>
            <person name="Emerson J.B."/>
            <person name="Anantharaman K."/>
            <person name="Thomas B.C."/>
            <person name="Malmstrom R."/>
            <person name="Stieglmeier M."/>
            <person name="Klingl A."/>
            <person name="Woyke T."/>
            <person name="Ryan C.M."/>
            <person name="Banfield J.F."/>
        </authorList>
    </citation>
    <scope>NUCLEOTIDE SEQUENCE [LARGE SCALE GENOMIC DNA]</scope>
    <source>
        <strain evidence="2">CG17_big_fil_post_rev_8_21_14_2_50_48_46</strain>
    </source>
</reference>
<dbReference type="InterPro" id="IPR004155">
    <property type="entry name" value="PBS_lyase_HEAT"/>
</dbReference>
<dbReference type="EMBL" id="PFFQ01000023">
    <property type="protein sequence ID" value="PIW17560.1"/>
    <property type="molecule type" value="Genomic_DNA"/>
</dbReference>
<comment type="function">
    <text evidence="1">Catalyzes the hydroxylation of the N(6)-(4-aminobutyl)-L-lysine intermediate produced by deoxyhypusine synthase/DHPS on a critical lysine of the eukaryotic translation initiation factor 5A/eIF-5A. This is the second step of the post-translational modification of that lysine into an unusual amino acid residue named hypusine. Hypusination is unique to mature eIF-5A factor and is essential for its function.</text>
</comment>
<name>A0A2M7G6A5_9BACT</name>
<proteinExistence type="predicted"/>
<dbReference type="SUPFAM" id="SSF48371">
    <property type="entry name" value="ARM repeat"/>
    <property type="match status" value="3"/>
</dbReference>
<sequence length="1342" mass="148564">MRESAALELALMGDARALTPLLDALNDRDPDVRRTVIQALAGIQTPEAMVGIFALLQDSDPQVVQAAYDAIVKYGQSAVPFLLEQLKNSDWLVRRSALEVLQSLKKYCPLEEILEQLNAPEWEIRESAARYLGGLRDDYSTIGGERDNRANAALLNLMLKDPDREVKMAACKGLGNSGDMHAVEPLLLMLRQSEDEILQMAAAEGLALLGGMVSSALIRQSLQDHRPKVRALGAQILGHVRAESALAPLMELLHDEDKAVRLAAALALSQIQPEEALWVLLYHVFLHEPEISPEAVIELGQREDRRAIPYLLDEIVRVPASTWQDRIIIALGELGDMETILPLAAYLRAEEPEIRTAAAQALGRIGHLLALDYLQICLGDSDAQVLLQVLDSLQRLEPAQEIWVLLLSALSPDFEERLEALQSLPETLDERLKLFLINRLHQEDHFEVKKYLLQLFQKHPEWLALHDWLADLVACENLEMRQAYLKIINLYPDPEPEPCLKVLLGLIEDREESIRQAACEIIPRFGTLAVEPLLEKMAHEIWFVRTSAIQTLGKIGDIEALKPLLTALEDRDRDVRKEAVLALGKIGDMQAVEPLVFALENGFRDVRAAAAQALGELGDLYATEGLQIALVEDEAQEVRAAAALSLAHLGDTGNLEDLLEALKDDDDEHVRASVATALGILSDSRALKGLCRALEDESLEVGLAAIKALGLLAHPDSLTPLLETLEFGTRDLRAATAEALGCLGLSEAIPALAEALNDEAQAVRLSAAAALGQIRDLSALEPLLNNLNISDPQLAEVTVQALINLGSEAIQHLLEQVNTLTPEVIPQLIACLEPYIGSFDPLPVMEKWQTLPLEIQIKALKKLVVWQDNRLIPPLISQLHRSENFDFRSMIFEVLKHLHSYSELEDLLQNWDQDIRSLTVKSLAHMGEKGLLSLLKAFDSSDESLRLLILQISAEILDPRILALLHKSLYLPHLGLLQATVQALFSHGESAVPILREALDHPERSIRQMAARSLLKLEPENPIWLYLVGMNSQSQEQRVRSSLSLQEFLLPESVSALLRAISDESKQVRKQAILSLGQLKAKQSHALILEALKDWHRDVREAAVEALGNLQDQNDTEKLKEMLQDPDIRVRQACLRALAQFHEFDPIHETLSDPYPEVRQAALEVLGTYQRQESSPQILELLMKDSESSVRAQAASSLGIFASGKNSEALIQALEDPALEVRWAATEALGSLKDPQAIEPLMQILTASSEDYLVDIRLQQLAITALGKMRAQKSLPIIIKLAHSPSWGDSELRGLALAALIEIDPNQADLVIQELLQSSDSQALTVAQKAFQTLKNSEYVKA</sequence>
<evidence type="ECO:0000256" key="1">
    <source>
        <dbReference type="ARBA" id="ARBA00045876"/>
    </source>
</evidence>